<keyword evidence="1" id="KW-0560">Oxidoreductase</keyword>
<gene>
    <name evidence="3" type="ORF">I6H88_15080</name>
</gene>
<feature type="domain" description="Pyrroline-5-carboxylate reductase catalytic N-terminal" evidence="2">
    <location>
        <begin position="3"/>
        <end position="96"/>
    </location>
</feature>
<dbReference type="GO" id="GO:0016491">
    <property type="term" value="F:oxidoreductase activity"/>
    <property type="evidence" value="ECO:0007669"/>
    <property type="project" value="UniProtKB-KW"/>
</dbReference>
<dbReference type="OrthoDB" id="663900at2"/>
<evidence type="ECO:0000256" key="1">
    <source>
        <dbReference type="ARBA" id="ARBA00023002"/>
    </source>
</evidence>
<keyword evidence="4" id="KW-1185">Reference proteome</keyword>
<dbReference type="InterPro" id="IPR028939">
    <property type="entry name" value="P5C_Rdtase_cat_N"/>
</dbReference>
<proteinExistence type="predicted"/>
<dbReference type="AlphaFoldDB" id="A0A7T7UX74"/>
<dbReference type="RefSeq" id="WP_052114820.1">
    <property type="nucleotide sequence ID" value="NZ_CBCSDR010000003.1"/>
</dbReference>
<dbReference type="EMBL" id="CP067018">
    <property type="protein sequence ID" value="QQN57756.1"/>
    <property type="molecule type" value="Genomic_DNA"/>
</dbReference>
<dbReference type="GeneID" id="93132146"/>
<protein>
    <submittedName>
        <fullName evidence="3">NAD(P)-binding domain-containing protein</fullName>
    </submittedName>
</protein>
<evidence type="ECO:0000313" key="3">
    <source>
        <dbReference type="EMBL" id="QQN57756.1"/>
    </source>
</evidence>
<accession>A0A7T7UX74</accession>
<sequence length="199" mass="21771">MKKVAIIGLGNIGKAIAINLIKNKHEVIVASRNIDDATTFSQTSEVNGFVIVKEIEDAINEADIVIPAIWFTAYPDFFTKYETLLKDKIIIDVSNPIIPDGKGGLQRVIEENKSAGMSNALLLPKGAKLVKALGSLTVESLRSKSNQNIDLFYAADDIEIKEDIEKLIENSGFNPVYIGGIDQSIRMEVGGDLHEINTK</sequence>
<dbReference type="PANTHER" id="PTHR14239:SF10">
    <property type="entry name" value="REDUCTASE"/>
    <property type="match status" value="1"/>
</dbReference>
<dbReference type="InterPro" id="IPR036291">
    <property type="entry name" value="NAD(P)-bd_dom_sf"/>
</dbReference>
<reference evidence="3 4" key="1">
    <citation type="submission" date="2020-12" db="EMBL/GenBank/DDBJ databases">
        <title>FDA dAtabase for Regulatory Grade micrObial Sequences (FDA-ARGOS): Supporting development and validation of Infectious Disease Dx tests.</title>
        <authorList>
            <person name="Kerrigan L."/>
            <person name="Long C."/>
            <person name="Tallon L."/>
            <person name="Sadzewicz L."/>
            <person name="Zhao X."/>
            <person name="Boylan J."/>
            <person name="Ott S."/>
            <person name="Bowen H."/>
            <person name="Vavikolanu K."/>
            <person name="Mehta A."/>
            <person name="Aluvathingal J."/>
            <person name="Nadendla S."/>
            <person name="Yan Y."/>
            <person name="Sichtig H."/>
        </authorList>
    </citation>
    <scope>NUCLEOTIDE SEQUENCE [LARGE SCALE GENOMIC DNA]</scope>
    <source>
        <strain evidence="3 4">FDAARGOS_1031</strain>
    </source>
</reference>
<organism evidence="3 4">
    <name type="scientific">Elizabethkingia bruuniana</name>
    <dbReference type="NCBI Taxonomy" id="1756149"/>
    <lineage>
        <taxon>Bacteria</taxon>
        <taxon>Pseudomonadati</taxon>
        <taxon>Bacteroidota</taxon>
        <taxon>Flavobacteriia</taxon>
        <taxon>Flavobacteriales</taxon>
        <taxon>Weeksellaceae</taxon>
        <taxon>Elizabethkingia</taxon>
    </lineage>
</organism>
<dbReference type="Gene3D" id="3.40.50.720">
    <property type="entry name" value="NAD(P)-binding Rossmann-like Domain"/>
    <property type="match status" value="1"/>
</dbReference>
<evidence type="ECO:0000313" key="4">
    <source>
        <dbReference type="Proteomes" id="UP000595426"/>
    </source>
</evidence>
<dbReference type="SUPFAM" id="SSF51735">
    <property type="entry name" value="NAD(P)-binding Rossmann-fold domains"/>
    <property type="match status" value="1"/>
</dbReference>
<dbReference type="Proteomes" id="UP000595426">
    <property type="component" value="Chromosome"/>
</dbReference>
<dbReference type="Pfam" id="PF03807">
    <property type="entry name" value="F420_oxidored"/>
    <property type="match status" value="1"/>
</dbReference>
<dbReference type="PANTHER" id="PTHR14239">
    <property type="entry name" value="DUDULIN-RELATED"/>
    <property type="match status" value="1"/>
</dbReference>
<dbReference type="InterPro" id="IPR051267">
    <property type="entry name" value="STEAP_metalloreductase"/>
</dbReference>
<evidence type="ECO:0000259" key="2">
    <source>
        <dbReference type="Pfam" id="PF03807"/>
    </source>
</evidence>
<name>A0A7T7UX74_9FLAO</name>
<dbReference type="KEGG" id="egm:AYC65_04485"/>